<feature type="compositionally biased region" description="Basic residues" evidence="1">
    <location>
        <begin position="1"/>
        <end position="18"/>
    </location>
</feature>
<reference evidence="2" key="1">
    <citation type="journal article" date="2014" name="Genome Biol. Evol.">
        <title>Pangenome evidence for extensive interdomain horizontal transfer affecting lineage core and shell genes in uncultured planktonic thaumarchaeota and euryarchaeota.</title>
        <authorList>
            <person name="Deschamps P."/>
            <person name="Zivanovic Y."/>
            <person name="Moreira D."/>
            <person name="Rodriguez-Valera F."/>
            <person name="Lopez-Garcia P."/>
        </authorList>
    </citation>
    <scope>NUCLEOTIDE SEQUENCE</scope>
</reference>
<accession>A0A075HAW3</accession>
<organism evidence="2">
    <name type="scientific">uncultured marine thaumarchaeote KM3_59_E10</name>
    <dbReference type="NCBI Taxonomy" id="1456211"/>
    <lineage>
        <taxon>Archaea</taxon>
        <taxon>Nitrososphaerota</taxon>
        <taxon>environmental samples</taxon>
    </lineage>
</organism>
<feature type="region of interest" description="Disordered" evidence="1">
    <location>
        <begin position="1"/>
        <end position="20"/>
    </location>
</feature>
<dbReference type="EMBL" id="KF900963">
    <property type="protein sequence ID" value="AIF13094.1"/>
    <property type="molecule type" value="Genomic_DNA"/>
</dbReference>
<dbReference type="AlphaFoldDB" id="A0A075HAW3"/>
<name>A0A075HAW3_9ARCH</name>
<proteinExistence type="predicted"/>
<protein>
    <submittedName>
        <fullName evidence="2">Uncharacterized protein</fullName>
    </submittedName>
</protein>
<evidence type="ECO:0000256" key="1">
    <source>
        <dbReference type="SAM" id="MobiDB-lite"/>
    </source>
</evidence>
<sequence>MAKKRRKSRRSANQRSKRQSIVDKIIHDIMNPRYDISEIDANRVKEALNSSSEVRKIADDMKKDIDAVTNSIFASRRKLIKKKTSSEQLKINVTEKKDVVKRASSYLSHIKSKATADEIKFIKTEKELLEIQKAIDDIIKVTAKLNPTDADIATYGLKASLIGKEANAQKAKIQLRASEKLTAEATKRHQESTRELTKLERSLVRESSDVSDIASSLKEALDTITSTYGDIKNLSLNLLDESFPTSAEKDTAKTQPLTT</sequence>
<evidence type="ECO:0000313" key="2">
    <source>
        <dbReference type="EMBL" id="AIF13094.1"/>
    </source>
</evidence>